<evidence type="ECO:0000256" key="1">
    <source>
        <dbReference type="SAM" id="Coils"/>
    </source>
</evidence>
<dbReference type="OrthoDB" id="6715961at2759"/>
<evidence type="ECO:0000256" key="2">
    <source>
        <dbReference type="SAM" id="MobiDB-lite"/>
    </source>
</evidence>
<feature type="coiled-coil region" evidence="1">
    <location>
        <begin position="536"/>
        <end position="586"/>
    </location>
</feature>
<feature type="compositionally biased region" description="Polar residues" evidence="2">
    <location>
        <begin position="191"/>
        <end position="207"/>
    </location>
</feature>
<evidence type="ECO:0000313" key="4">
    <source>
        <dbReference type="EMBL" id="KAF7270987.1"/>
    </source>
</evidence>
<dbReference type="GO" id="GO:0051087">
    <property type="term" value="F:protein-folding chaperone binding"/>
    <property type="evidence" value="ECO:0007669"/>
    <property type="project" value="InterPro"/>
</dbReference>
<dbReference type="EMBL" id="JAACXV010014029">
    <property type="protein sequence ID" value="KAF7270987.1"/>
    <property type="molecule type" value="Genomic_DNA"/>
</dbReference>
<feature type="region of interest" description="Disordered" evidence="2">
    <location>
        <begin position="147"/>
        <end position="224"/>
    </location>
</feature>
<reference evidence="4" key="1">
    <citation type="submission" date="2020-08" db="EMBL/GenBank/DDBJ databases">
        <title>Genome sequencing and assembly of the red palm weevil Rhynchophorus ferrugineus.</title>
        <authorList>
            <person name="Dias G.B."/>
            <person name="Bergman C.M."/>
            <person name="Manee M."/>
        </authorList>
    </citation>
    <scope>NUCLEOTIDE SEQUENCE</scope>
    <source>
        <strain evidence="4">AA-2017</strain>
        <tissue evidence="4">Whole larva</tissue>
    </source>
</reference>
<keyword evidence="5" id="KW-1185">Reference proteome</keyword>
<comment type="caution">
    <text evidence="4">The sequence shown here is derived from an EMBL/GenBank/DDBJ whole genome shotgun (WGS) entry which is preliminary data.</text>
</comment>
<dbReference type="Proteomes" id="UP000625711">
    <property type="component" value="Unassembled WGS sequence"/>
</dbReference>
<proteinExistence type="predicted"/>
<feature type="domain" description="BAG" evidence="3">
    <location>
        <begin position="434"/>
        <end position="503"/>
    </location>
</feature>
<protein>
    <recommendedName>
        <fullName evidence="3">BAG domain-containing protein</fullName>
    </recommendedName>
</protein>
<dbReference type="InterPro" id="IPR003103">
    <property type="entry name" value="BAG_domain"/>
</dbReference>
<feature type="region of interest" description="Disordered" evidence="2">
    <location>
        <begin position="602"/>
        <end position="635"/>
    </location>
</feature>
<dbReference type="Pfam" id="PF02179">
    <property type="entry name" value="BAG"/>
    <property type="match status" value="1"/>
</dbReference>
<keyword evidence="1" id="KW-0175">Coiled coil</keyword>
<feature type="coiled-coil region" evidence="1">
    <location>
        <begin position="272"/>
        <end position="322"/>
    </location>
</feature>
<accession>A0A834IBW1</accession>
<dbReference type="InterPro" id="IPR036533">
    <property type="entry name" value="BAG_dom_sf"/>
</dbReference>
<name>A0A834IBW1_RHYFE</name>
<gene>
    <name evidence="4" type="ORF">GWI33_016084</name>
</gene>
<evidence type="ECO:0000313" key="5">
    <source>
        <dbReference type="Proteomes" id="UP000625711"/>
    </source>
</evidence>
<evidence type="ECO:0000259" key="3">
    <source>
        <dbReference type="Pfam" id="PF02179"/>
    </source>
</evidence>
<dbReference type="SUPFAM" id="SSF63491">
    <property type="entry name" value="BAG domain"/>
    <property type="match status" value="1"/>
</dbReference>
<feature type="coiled-coil region" evidence="1">
    <location>
        <begin position="474"/>
        <end position="508"/>
    </location>
</feature>
<dbReference type="Gene3D" id="1.20.58.120">
    <property type="entry name" value="BAG domain"/>
    <property type="match status" value="1"/>
</dbReference>
<feature type="compositionally biased region" description="Basic and acidic residues" evidence="2">
    <location>
        <begin position="147"/>
        <end position="185"/>
    </location>
</feature>
<dbReference type="AlphaFoldDB" id="A0A834IBW1"/>
<organism evidence="4 5">
    <name type="scientific">Rhynchophorus ferrugineus</name>
    <name type="common">Red palm weevil</name>
    <name type="synonym">Curculio ferrugineus</name>
    <dbReference type="NCBI Taxonomy" id="354439"/>
    <lineage>
        <taxon>Eukaryota</taxon>
        <taxon>Metazoa</taxon>
        <taxon>Ecdysozoa</taxon>
        <taxon>Arthropoda</taxon>
        <taxon>Hexapoda</taxon>
        <taxon>Insecta</taxon>
        <taxon>Pterygota</taxon>
        <taxon>Neoptera</taxon>
        <taxon>Endopterygota</taxon>
        <taxon>Coleoptera</taxon>
        <taxon>Polyphaga</taxon>
        <taxon>Cucujiformia</taxon>
        <taxon>Curculionidae</taxon>
        <taxon>Dryophthorinae</taxon>
        <taxon>Rhynchophorus</taxon>
    </lineage>
</organism>
<feature type="compositionally biased region" description="Basic and acidic residues" evidence="2">
    <location>
        <begin position="626"/>
        <end position="635"/>
    </location>
</feature>
<sequence length="635" mass="73408">MAFRNCCGNILKYFGWNKEEKTDPRHISDREYLTVNSQTPLMNSSCGVYMEQLPEKTLGNVEQSGKHHELTEIVVEENSLRTGSKSNVGEYTENNTDKGLRPVQEQSVTSVIISNTVKEETNTSISLPIKKPDIVTPAIQNQMDKLELKNDGEKNSVDLKPESDNLSKRTMDEDNEYHNIPEVRNKRTKSNEPQPKIISTSSCNVSDQYEDPKGKNPDGLESNKMPEYINQQSLHVVNGNLGPTNASLNMQLEKTETKPSEFTDTVKEQNLSESSINILEELESRFENINEEVNIAWNTDEIKKCNKLSQKIRRLLNELKKNSFKNDSNLNDRKNRLIGDMSMLIKSIEIVNYFIELQNNLTPIEELLLKTENYKDLNNLYDELQVIRNKFNEYQVSDVAIDNIRQRKAKGQQKTEELIQKLISIKHRLNTKEIDEIQEKVETLKSDIHLFVGIKLSNRFYELDETIIRLILSLDKLEITDESLRNRKKHLLKELHKLADMLDDYAQKTEKLLSSDKELQKVFERLKSPDVSEKIIESSNNSIEKIAEEIRQLMKTNENVNLIERCKNSETECQRIKCLIDKLENDLNARKLSSNVLITNSPTSSEHIKQDHIENSTSDIPPELPKTNREYERLE</sequence>